<organism evidence="1 2">
    <name type="scientific">Phycomyces blakesleeanus</name>
    <dbReference type="NCBI Taxonomy" id="4837"/>
    <lineage>
        <taxon>Eukaryota</taxon>
        <taxon>Fungi</taxon>
        <taxon>Fungi incertae sedis</taxon>
        <taxon>Mucoromycota</taxon>
        <taxon>Mucoromycotina</taxon>
        <taxon>Mucoromycetes</taxon>
        <taxon>Mucorales</taxon>
        <taxon>Phycomycetaceae</taxon>
        <taxon>Phycomyces</taxon>
    </lineage>
</organism>
<sequence length="67" mass="7429">MSALKSGKPICTTGKNLAGLWRPSFVKVNHQLFVFGGGGNVTDNLHALDLYTMRWDAVQVRFISLLH</sequence>
<dbReference type="EMBL" id="JBCLYO010000013">
    <property type="protein sequence ID" value="KAL0083563.1"/>
    <property type="molecule type" value="Genomic_DNA"/>
</dbReference>
<gene>
    <name evidence="1" type="ORF">J3Q64DRAFT_1661020</name>
</gene>
<evidence type="ECO:0000313" key="1">
    <source>
        <dbReference type="EMBL" id="KAL0083563.1"/>
    </source>
</evidence>
<comment type="caution">
    <text evidence="1">The sequence shown here is derived from an EMBL/GenBank/DDBJ whole genome shotgun (WGS) entry which is preliminary data.</text>
</comment>
<evidence type="ECO:0008006" key="3">
    <source>
        <dbReference type="Google" id="ProtNLM"/>
    </source>
</evidence>
<keyword evidence="2" id="KW-1185">Reference proteome</keyword>
<evidence type="ECO:0000313" key="2">
    <source>
        <dbReference type="Proteomes" id="UP001448207"/>
    </source>
</evidence>
<protein>
    <recommendedName>
        <fullName evidence="3">Glyoxal oxidase N-terminal domain-containing protein</fullName>
    </recommendedName>
</protein>
<feature type="non-terminal residue" evidence="1">
    <location>
        <position position="67"/>
    </location>
</feature>
<dbReference type="SUPFAM" id="SSF50965">
    <property type="entry name" value="Galactose oxidase, central domain"/>
    <property type="match status" value="1"/>
</dbReference>
<accession>A0ABR3AVE8</accession>
<dbReference type="Proteomes" id="UP001448207">
    <property type="component" value="Unassembled WGS sequence"/>
</dbReference>
<name>A0ABR3AVE8_PHYBL</name>
<proteinExistence type="predicted"/>
<reference evidence="1 2" key="1">
    <citation type="submission" date="2024-04" db="EMBL/GenBank/DDBJ databases">
        <title>Symmetric and asymmetric DNA N6-adenine methylation regulates different biological responses in Mucorales.</title>
        <authorList>
            <consortium name="Lawrence Berkeley National Laboratory"/>
            <person name="Lax C."/>
            <person name="Mondo S.J."/>
            <person name="Osorio-Concepcion M."/>
            <person name="Muszewska A."/>
            <person name="Corrochano-Luque M."/>
            <person name="Gutierrez G."/>
            <person name="Riley R."/>
            <person name="Lipzen A."/>
            <person name="Guo J."/>
            <person name="Hundley H."/>
            <person name="Amirebrahimi M."/>
            <person name="Ng V."/>
            <person name="Lorenzo-Gutierrez D."/>
            <person name="Binder U."/>
            <person name="Yang J."/>
            <person name="Song Y."/>
            <person name="Canovas D."/>
            <person name="Navarro E."/>
            <person name="Freitag M."/>
            <person name="Gabaldon T."/>
            <person name="Grigoriev I.V."/>
            <person name="Corrochano L.M."/>
            <person name="Nicolas F.E."/>
            <person name="Garre V."/>
        </authorList>
    </citation>
    <scope>NUCLEOTIDE SEQUENCE [LARGE SCALE GENOMIC DNA]</scope>
    <source>
        <strain evidence="1 2">L51</strain>
    </source>
</reference>
<dbReference type="InterPro" id="IPR011043">
    <property type="entry name" value="Gal_Oxase/kelch_b-propeller"/>
</dbReference>